<dbReference type="InterPro" id="IPR011701">
    <property type="entry name" value="MFS"/>
</dbReference>
<feature type="transmembrane region" description="Helical" evidence="5">
    <location>
        <begin position="149"/>
        <end position="166"/>
    </location>
</feature>
<gene>
    <name evidence="6" type="ORF">OKA05_23840</name>
</gene>
<feature type="transmembrane region" description="Helical" evidence="5">
    <location>
        <begin position="338"/>
        <end position="357"/>
    </location>
</feature>
<proteinExistence type="predicted"/>
<name>A0ABT3GQ17_9BACT</name>
<dbReference type="PANTHER" id="PTHR23514">
    <property type="entry name" value="BYPASS OF STOP CODON PROTEIN 6"/>
    <property type="match status" value="1"/>
</dbReference>
<evidence type="ECO:0000313" key="6">
    <source>
        <dbReference type="EMBL" id="MCW1925611.1"/>
    </source>
</evidence>
<feature type="transmembrane region" description="Helical" evidence="5">
    <location>
        <begin position="306"/>
        <end position="326"/>
    </location>
</feature>
<accession>A0ABT3GQ17</accession>
<dbReference type="PANTHER" id="PTHR23514:SF13">
    <property type="entry name" value="INNER MEMBRANE PROTEIN YBJJ"/>
    <property type="match status" value="1"/>
</dbReference>
<dbReference type="SUPFAM" id="SSF103473">
    <property type="entry name" value="MFS general substrate transporter"/>
    <property type="match status" value="1"/>
</dbReference>
<feature type="transmembrane region" description="Helical" evidence="5">
    <location>
        <begin position="20"/>
        <end position="42"/>
    </location>
</feature>
<sequence length="404" mass="41002">MNREATCTGLTTAPLDRSRARWAASVMFLVDGIGFGTWAAMIPSVKQKFALSESGLSIVLLAIVAGALMSMSLIGRALSRYGSGRMLAWLAPGYAVALALIALAPGFGWLLGAAMIFGAFKGSLDVSVNAQAITIESAGSKPIMATFQALWSIGGLVAAVLVGLALKQGVAPLVTTLVIAAALLVAALVSSGALAGGDASTTKRKRGFALPNGRILRIGALAFLALFAEGVMMDWSAVYTRTVAGAEAWLAPLAYGMFSLSMATGRLLGDRVTARHGGLAVLRVSGLLTFVGLLLIIAWHAWPVTFLGLGFAGLGLANLVPVLVGAGGRAHEESVGQGVATVSMIGYFGFLAGPPAIGGLSHWIGLPGAFGVVVVFALLLAVWGPGVLGRASVNSGAPSGSSSD</sequence>
<dbReference type="CDD" id="cd17393">
    <property type="entry name" value="MFS_MosC_like"/>
    <property type="match status" value="1"/>
</dbReference>
<keyword evidence="7" id="KW-1185">Reference proteome</keyword>
<evidence type="ECO:0000256" key="5">
    <source>
        <dbReference type="SAM" id="Phobius"/>
    </source>
</evidence>
<feature type="transmembrane region" description="Helical" evidence="5">
    <location>
        <begin position="280"/>
        <end position="300"/>
    </location>
</feature>
<evidence type="ECO:0000256" key="3">
    <source>
        <dbReference type="ARBA" id="ARBA00022989"/>
    </source>
</evidence>
<dbReference type="RefSeq" id="WP_264489717.1">
    <property type="nucleotide sequence ID" value="NZ_JAPDDT010000015.1"/>
</dbReference>
<comment type="subcellular location">
    <subcellularLocation>
        <location evidence="1">Membrane</location>
        <topology evidence="1">Multi-pass membrane protein</topology>
    </subcellularLocation>
</comment>
<evidence type="ECO:0000256" key="1">
    <source>
        <dbReference type="ARBA" id="ARBA00004141"/>
    </source>
</evidence>
<dbReference type="EMBL" id="JAPDDT010000015">
    <property type="protein sequence ID" value="MCW1925611.1"/>
    <property type="molecule type" value="Genomic_DNA"/>
</dbReference>
<comment type="caution">
    <text evidence="6">The sequence shown here is derived from an EMBL/GenBank/DDBJ whole genome shotgun (WGS) entry which is preliminary data.</text>
</comment>
<dbReference type="InterPro" id="IPR036259">
    <property type="entry name" value="MFS_trans_sf"/>
</dbReference>
<organism evidence="6 7">
    <name type="scientific">Luteolibacter arcticus</name>
    <dbReference type="NCBI Taxonomy" id="1581411"/>
    <lineage>
        <taxon>Bacteria</taxon>
        <taxon>Pseudomonadati</taxon>
        <taxon>Verrucomicrobiota</taxon>
        <taxon>Verrucomicrobiia</taxon>
        <taxon>Verrucomicrobiales</taxon>
        <taxon>Verrucomicrobiaceae</taxon>
        <taxon>Luteolibacter</taxon>
    </lineage>
</organism>
<feature type="transmembrane region" description="Helical" evidence="5">
    <location>
        <begin position="94"/>
        <end position="120"/>
    </location>
</feature>
<dbReference type="Proteomes" id="UP001320876">
    <property type="component" value="Unassembled WGS sequence"/>
</dbReference>
<dbReference type="InterPro" id="IPR051788">
    <property type="entry name" value="MFS_Transporter"/>
</dbReference>
<reference evidence="6 7" key="1">
    <citation type="submission" date="2022-10" db="EMBL/GenBank/DDBJ databases">
        <title>Luteolibacter arcticus strain CCTCC AB 2014275, whole genome shotgun sequencing project.</title>
        <authorList>
            <person name="Zhao G."/>
            <person name="Shen L."/>
        </authorList>
    </citation>
    <scope>NUCLEOTIDE SEQUENCE [LARGE SCALE GENOMIC DNA]</scope>
    <source>
        <strain evidence="6 7">CCTCC AB 2014275</strain>
    </source>
</reference>
<dbReference type="Pfam" id="PF07690">
    <property type="entry name" value="MFS_1"/>
    <property type="match status" value="1"/>
</dbReference>
<keyword evidence="2 5" id="KW-0812">Transmembrane</keyword>
<feature type="transmembrane region" description="Helical" evidence="5">
    <location>
        <begin position="172"/>
        <end position="194"/>
    </location>
</feature>
<keyword evidence="4 5" id="KW-0472">Membrane</keyword>
<dbReference type="Gene3D" id="1.20.1250.20">
    <property type="entry name" value="MFS general substrate transporter like domains"/>
    <property type="match status" value="1"/>
</dbReference>
<evidence type="ECO:0000256" key="4">
    <source>
        <dbReference type="ARBA" id="ARBA00023136"/>
    </source>
</evidence>
<feature type="transmembrane region" description="Helical" evidence="5">
    <location>
        <begin position="363"/>
        <end position="383"/>
    </location>
</feature>
<keyword evidence="3 5" id="KW-1133">Transmembrane helix</keyword>
<protein>
    <submittedName>
        <fullName evidence="6">MFS transporter</fullName>
    </submittedName>
</protein>
<feature type="transmembrane region" description="Helical" evidence="5">
    <location>
        <begin position="54"/>
        <end position="74"/>
    </location>
</feature>
<evidence type="ECO:0000256" key="2">
    <source>
        <dbReference type="ARBA" id="ARBA00022692"/>
    </source>
</evidence>
<feature type="transmembrane region" description="Helical" evidence="5">
    <location>
        <begin position="215"/>
        <end position="237"/>
    </location>
</feature>
<evidence type="ECO:0000313" key="7">
    <source>
        <dbReference type="Proteomes" id="UP001320876"/>
    </source>
</evidence>